<dbReference type="PANTHER" id="PTHR11685">
    <property type="entry name" value="RBR FAMILY RING FINGER AND IBR DOMAIN-CONTAINING"/>
    <property type="match status" value="1"/>
</dbReference>
<dbReference type="Gene3D" id="3.30.40.10">
    <property type="entry name" value="Zinc/RING finger domain, C3HC4 (zinc finger)"/>
    <property type="match status" value="1"/>
</dbReference>
<name>A0AAQ4DSE2_AMBAM</name>
<organism evidence="16 17">
    <name type="scientific">Amblyomma americanum</name>
    <name type="common">Lone star tick</name>
    <dbReference type="NCBI Taxonomy" id="6943"/>
    <lineage>
        <taxon>Eukaryota</taxon>
        <taxon>Metazoa</taxon>
        <taxon>Ecdysozoa</taxon>
        <taxon>Arthropoda</taxon>
        <taxon>Chelicerata</taxon>
        <taxon>Arachnida</taxon>
        <taxon>Acari</taxon>
        <taxon>Parasitiformes</taxon>
        <taxon>Ixodida</taxon>
        <taxon>Ixodoidea</taxon>
        <taxon>Ixodidae</taxon>
        <taxon>Amblyomminae</taxon>
        <taxon>Amblyomma</taxon>
    </lineage>
</organism>
<comment type="similarity">
    <text evidence="3">Belongs to the RBR family. Ariadne subfamily.</text>
</comment>
<evidence type="ECO:0000256" key="10">
    <source>
        <dbReference type="ARBA" id="ARBA00022833"/>
    </source>
</evidence>
<dbReference type="AlphaFoldDB" id="A0AAQ4DSE2"/>
<feature type="domain" description="RING-type" evidence="14">
    <location>
        <begin position="168"/>
        <end position="212"/>
    </location>
</feature>
<keyword evidence="11" id="KW-0539">Nucleus</keyword>
<evidence type="ECO:0000313" key="16">
    <source>
        <dbReference type="EMBL" id="KAK8765382.1"/>
    </source>
</evidence>
<evidence type="ECO:0000256" key="13">
    <source>
        <dbReference type="SAM" id="SignalP"/>
    </source>
</evidence>
<proteinExistence type="inferred from homology"/>
<dbReference type="EMBL" id="JARKHS020027434">
    <property type="protein sequence ID" value="KAK8765382.1"/>
    <property type="molecule type" value="Genomic_DNA"/>
</dbReference>
<feature type="chain" id="PRO_5042945528" description="RBR-type E3 ubiquitin transferase" evidence="13">
    <location>
        <begin position="20"/>
        <end position="521"/>
    </location>
</feature>
<dbReference type="Pfam" id="PF01485">
    <property type="entry name" value="IBR"/>
    <property type="match status" value="1"/>
</dbReference>
<keyword evidence="17" id="KW-1185">Reference proteome</keyword>
<dbReference type="EC" id="2.3.2.31" evidence="4"/>
<evidence type="ECO:0000256" key="5">
    <source>
        <dbReference type="ARBA" id="ARBA00022679"/>
    </source>
</evidence>
<accession>A0AAQ4DSE2</accession>
<evidence type="ECO:0000256" key="2">
    <source>
        <dbReference type="ARBA" id="ARBA00004123"/>
    </source>
</evidence>
<dbReference type="InterPro" id="IPR047556">
    <property type="entry name" value="Rcat_RBR_TRIAD1"/>
</dbReference>
<evidence type="ECO:0000256" key="7">
    <source>
        <dbReference type="ARBA" id="ARBA00022737"/>
    </source>
</evidence>
<reference evidence="16 17" key="1">
    <citation type="journal article" date="2023" name="Arcadia Sci">
        <title>De novo assembly of a long-read Amblyomma americanum tick genome.</title>
        <authorList>
            <person name="Chou S."/>
            <person name="Poskanzer K.E."/>
            <person name="Rollins M."/>
            <person name="Thuy-Boun P.S."/>
        </authorList>
    </citation>
    <scope>NUCLEOTIDE SEQUENCE [LARGE SCALE GENOMIC DNA]</scope>
    <source>
        <strain evidence="16">F_SG_1</strain>
        <tissue evidence="16">Salivary glands</tissue>
    </source>
</reference>
<dbReference type="Gene3D" id="2.20.25.20">
    <property type="match status" value="1"/>
</dbReference>
<evidence type="ECO:0000256" key="8">
    <source>
        <dbReference type="ARBA" id="ARBA00022771"/>
    </source>
</evidence>
<evidence type="ECO:0000256" key="4">
    <source>
        <dbReference type="ARBA" id="ARBA00012251"/>
    </source>
</evidence>
<dbReference type="Pfam" id="PF19422">
    <property type="entry name" value="Ariadne"/>
    <property type="match status" value="1"/>
</dbReference>
<dbReference type="SMART" id="SM00647">
    <property type="entry name" value="IBR"/>
    <property type="match status" value="2"/>
</dbReference>
<dbReference type="GO" id="GO:0016567">
    <property type="term" value="P:protein ubiquitination"/>
    <property type="evidence" value="ECO:0007669"/>
    <property type="project" value="InterPro"/>
</dbReference>
<comment type="catalytic activity">
    <reaction evidence="1">
        <text>[E2 ubiquitin-conjugating enzyme]-S-ubiquitinyl-L-cysteine + [acceptor protein]-L-lysine = [E2 ubiquitin-conjugating enzyme]-L-cysteine + [acceptor protein]-N(6)-ubiquitinyl-L-lysine.</text>
        <dbReference type="EC" id="2.3.2.31"/>
    </reaction>
</comment>
<evidence type="ECO:0000259" key="14">
    <source>
        <dbReference type="PROSITE" id="PS50089"/>
    </source>
</evidence>
<dbReference type="Pfam" id="PF22191">
    <property type="entry name" value="IBR_1"/>
    <property type="match status" value="1"/>
</dbReference>
<dbReference type="InterPro" id="IPR044066">
    <property type="entry name" value="TRIAD_supradom"/>
</dbReference>
<evidence type="ECO:0000256" key="11">
    <source>
        <dbReference type="ARBA" id="ARBA00023242"/>
    </source>
</evidence>
<comment type="caution">
    <text evidence="16">The sequence shown here is derived from an EMBL/GenBank/DDBJ whole genome shotgun (WGS) entry which is preliminary data.</text>
</comment>
<dbReference type="Proteomes" id="UP001321473">
    <property type="component" value="Unassembled WGS sequence"/>
</dbReference>
<dbReference type="Pfam" id="PF26000">
    <property type="entry name" value="UBA_ARIH2_N"/>
    <property type="match status" value="1"/>
</dbReference>
<dbReference type="GO" id="GO:0005634">
    <property type="term" value="C:nucleus"/>
    <property type="evidence" value="ECO:0007669"/>
    <property type="project" value="UniProtKB-SubCell"/>
</dbReference>
<dbReference type="GO" id="GO:0008270">
    <property type="term" value="F:zinc ion binding"/>
    <property type="evidence" value="ECO:0007669"/>
    <property type="project" value="UniProtKB-KW"/>
</dbReference>
<dbReference type="InterPro" id="IPR002867">
    <property type="entry name" value="IBR_dom"/>
</dbReference>
<dbReference type="GO" id="GO:0061630">
    <property type="term" value="F:ubiquitin protein ligase activity"/>
    <property type="evidence" value="ECO:0007669"/>
    <property type="project" value="UniProtKB-EC"/>
</dbReference>
<dbReference type="FunFam" id="3.30.40.10:FF:000019">
    <property type="entry name" value="RBR-type E3 ubiquitin transferase"/>
    <property type="match status" value="1"/>
</dbReference>
<keyword evidence="8 12" id="KW-0863">Zinc-finger</keyword>
<evidence type="ECO:0000256" key="1">
    <source>
        <dbReference type="ARBA" id="ARBA00001798"/>
    </source>
</evidence>
<dbReference type="InterPro" id="IPR001841">
    <property type="entry name" value="Znf_RING"/>
</dbReference>
<keyword evidence="10" id="KW-0862">Zinc</keyword>
<dbReference type="FunFam" id="1.20.120.1750:FF:000004">
    <property type="entry name" value="RBR-type E3 ubiquitin transferase"/>
    <property type="match status" value="1"/>
</dbReference>
<feature type="signal peptide" evidence="13">
    <location>
        <begin position="1"/>
        <end position="19"/>
    </location>
</feature>
<evidence type="ECO:0000313" key="17">
    <source>
        <dbReference type="Proteomes" id="UP001321473"/>
    </source>
</evidence>
<dbReference type="SUPFAM" id="SSF57850">
    <property type="entry name" value="RING/U-box"/>
    <property type="match status" value="3"/>
</dbReference>
<dbReference type="InterPro" id="IPR047555">
    <property type="entry name" value="BRcat_RBR_TRIAD1"/>
</dbReference>
<dbReference type="InterPro" id="IPR045840">
    <property type="entry name" value="Ariadne"/>
</dbReference>
<dbReference type="Gene3D" id="1.20.120.1750">
    <property type="match status" value="1"/>
</dbReference>
<keyword evidence="6" id="KW-0479">Metal-binding</keyword>
<keyword evidence="5" id="KW-0808">Transferase</keyword>
<dbReference type="InterPro" id="IPR031127">
    <property type="entry name" value="E3_UB_ligase_RBR"/>
</dbReference>
<sequence length="521" mass="59738">MFALAILHSLQLLTPAAQGALPSVCCVCWRNVSLTAEGCCKMSDAGSDAEVSSGSDLGYDDYYNCPEDGETDQQDKEKLDPEYFEFQCLNIEGVERLLNESVEAICASLSVMPSLAKVLLHTHNWNAEEIIQKYKQNAAQALADARIKPLRSAAVEMQAIRNNPSMQCPICLQNFPGERFRGLACGHYFCPDCWAMHFEIQILQGISTSIECMAQFCNILVPEDFVLSLLSKSVLREKYQQFMFSDYVRSHPELRFCPGPNCSVVIRAKENKSKRVICKNCKTTFCFRCGADYHAPADCDTIKKWITKCADDSETANYISAHTKDCPRCHICIEKNGGCNHMQCYSCKYDFCWMCLGDWRTHGSEYYECSRYKENPNIANESIHAQAREALKKYLFYFERWENHAKSLRLEEMTLSAIKSRINAKVMANEGTWIDWEHLLEAVALLAKCRYTLQYTYPYAYYMEPGPRKELFEYQQATLEAEIENLSWKVERAETTDRGELQNQMDVAEKRRSILLKDFLV</sequence>
<dbReference type="PROSITE" id="PS50089">
    <property type="entry name" value="ZF_RING_2"/>
    <property type="match status" value="1"/>
</dbReference>
<evidence type="ECO:0000256" key="9">
    <source>
        <dbReference type="ARBA" id="ARBA00022786"/>
    </source>
</evidence>
<gene>
    <name evidence="16" type="ORF">V5799_031990</name>
</gene>
<keyword evidence="7" id="KW-0677">Repeat</keyword>
<evidence type="ECO:0000256" key="3">
    <source>
        <dbReference type="ARBA" id="ARBA00005884"/>
    </source>
</evidence>
<dbReference type="CDD" id="cd16773">
    <property type="entry name" value="RING-HC_RBR_TRIAD1"/>
    <property type="match status" value="1"/>
</dbReference>
<feature type="domain" description="RING-type" evidence="15">
    <location>
        <begin position="164"/>
        <end position="373"/>
    </location>
</feature>
<dbReference type="InterPro" id="IPR013083">
    <property type="entry name" value="Znf_RING/FYVE/PHD"/>
</dbReference>
<comment type="subcellular location">
    <subcellularLocation>
        <location evidence="2">Nucleus</location>
    </subcellularLocation>
</comment>
<evidence type="ECO:0000256" key="12">
    <source>
        <dbReference type="PROSITE-ProRule" id="PRU00175"/>
    </source>
</evidence>
<dbReference type="PROSITE" id="PS51873">
    <property type="entry name" value="TRIAD"/>
    <property type="match status" value="1"/>
</dbReference>
<keyword evidence="9" id="KW-0833">Ubl conjugation pathway</keyword>
<dbReference type="CDD" id="cd20360">
    <property type="entry name" value="Rcat_RBR_TRIAD1"/>
    <property type="match status" value="1"/>
</dbReference>
<evidence type="ECO:0000256" key="6">
    <source>
        <dbReference type="ARBA" id="ARBA00022723"/>
    </source>
</evidence>
<keyword evidence="13" id="KW-0732">Signal</keyword>
<protein>
    <recommendedName>
        <fullName evidence="4">RBR-type E3 ubiquitin transferase</fullName>
        <ecNumber evidence="4">2.3.2.31</ecNumber>
    </recommendedName>
</protein>
<evidence type="ECO:0000259" key="15">
    <source>
        <dbReference type="PROSITE" id="PS51873"/>
    </source>
</evidence>
<dbReference type="CDD" id="cd20344">
    <property type="entry name" value="BRcat_RBR_TRIAD1"/>
    <property type="match status" value="1"/>
</dbReference>